<keyword evidence="2" id="KW-1185">Reference proteome</keyword>
<accession>M3CAC6</accession>
<dbReference type="EMBL" id="KB456270">
    <property type="protein sequence ID" value="EMF08805.1"/>
    <property type="molecule type" value="Genomic_DNA"/>
</dbReference>
<dbReference type="HOGENOM" id="CLU_1384939_0_0_1"/>
<gene>
    <name evidence="1" type="ORF">SEPMUDRAFT_111298</name>
</gene>
<dbReference type="Proteomes" id="UP000016931">
    <property type="component" value="Unassembled WGS sequence"/>
</dbReference>
<proteinExistence type="predicted"/>
<sequence>MIARGDAQMGLSWGEREGGDIQTPYRLRQADEHPCSTPQVKRANKNERLRSPTPQFEAVPLLLGLRLFVVARPALEDWTGRPLVRPMGLHNNPSRLSSPASGPIRRLQLHRSTTTTTPPPPPPTITITDSLHHHYTTALSTAPGGLAVTTPGSLTSYCSHRRGRRHADQRHGVVSARLPAARRCVCAIPISTTAAEQ</sequence>
<organism evidence="1 2">
    <name type="scientific">Sphaerulina musiva (strain SO2202)</name>
    <name type="common">Poplar stem canker fungus</name>
    <name type="synonym">Septoria musiva</name>
    <dbReference type="NCBI Taxonomy" id="692275"/>
    <lineage>
        <taxon>Eukaryota</taxon>
        <taxon>Fungi</taxon>
        <taxon>Dikarya</taxon>
        <taxon>Ascomycota</taxon>
        <taxon>Pezizomycotina</taxon>
        <taxon>Dothideomycetes</taxon>
        <taxon>Dothideomycetidae</taxon>
        <taxon>Mycosphaerellales</taxon>
        <taxon>Mycosphaerellaceae</taxon>
        <taxon>Sphaerulina</taxon>
    </lineage>
</organism>
<name>M3CAC6_SPHMS</name>
<reference evidence="1 2" key="1">
    <citation type="journal article" date="2012" name="PLoS Pathog.">
        <title>Diverse lifestyles and strategies of plant pathogenesis encoded in the genomes of eighteen Dothideomycetes fungi.</title>
        <authorList>
            <person name="Ohm R.A."/>
            <person name="Feau N."/>
            <person name="Henrissat B."/>
            <person name="Schoch C.L."/>
            <person name="Horwitz B.A."/>
            <person name="Barry K.W."/>
            <person name="Condon B.J."/>
            <person name="Copeland A.C."/>
            <person name="Dhillon B."/>
            <person name="Glaser F."/>
            <person name="Hesse C.N."/>
            <person name="Kosti I."/>
            <person name="LaButti K."/>
            <person name="Lindquist E.A."/>
            <person name="Lucas S."/>
            <person name="Salamov A.A."/>
            <person name="Bradshaw R.E."/>
            <person name="Ciuffetti L."/>
            <person name="Hamelin R.C."/>
            <person name="Kema G.H.J."/>
            <person name="Lawrence C."/>
            <person name="Scott J.A."/>
            <person name="Spatafora J.W."/>
            <person name="Turgeon B.G."/>
            <person name="de Wit P.J.G.M."/>
            <person name="Zhong S."/>
            <person name="Goodwin S.B."/>
            <person name="Grigoriev I.V."/>
        </authorList>
    </citation>
    <scope>NUCLEOTIDE SEQUENCE [LARGE SCALE GENOMIC DNA]</scope>
    <source>
        <strain evidence="1 2">SO2202</strain>
    </source>
</reference>
<dbReference type="RefSeq" id="XP_016756926.1">
    <property type="nucleotide sequence ID" value="XM_016900909.1"/>
</dbReference>
<evidence type="ECO:0000313" key="1">
    <source>
        <dbReference type="EMBL" id="EMF08805.1"/>
    </source>
</evidence>
<protein>
    <submittedName>
        <fullName evidence="1">Uncharacterized protein</fullName>
    </submittedName>
</protein>
<dbReference type="AlphaFoldDB" id="M3CAC6"/>
<evidence type="ECO:0000313" key="2">
    <source>
        <dbReference type="Proteomes" id="UP000016931"/>
    </source>
</evidence>
<dbReference type="GeneID" id="27898046"/>